<organism evidence="4 5">
    <name type="scientific">Leptosia nina</name>
    <dbReference type="NCBI Taxonomy" id="320188"/>
    <lineage>
        <taxon>Eukaryota</taxon>
        <taxon>Metazoa</taxon>
        <taxon>Ecdysozoa</taxon>
        <taxon>Arthropoda</taxon>
        <taxon>Hexapoda</taxon>
        <taxon>Insecta</taxon>
        <taxon>Pterygota</taxon>
        <taxon>Neoptera</taxon>
        <taxon>Endopterygota</taxon>
        <taxon>Lepidoptera</taxon>
        <taxon>Glossata</taxon>
        <taxon>Ditrysia</taxon>
        <taxon>Papilionoidea</taxon>
        <taxon>Pieridae</taxon>
        <taxon>Pierinae</taxon>
        <taxon>Leptosia</taxon>
    </lineage>
</organism>
<dbReference type="Pfam" id="PF00685">
    <property type="entry name" value="Sulfotransfer_1"/>
    <property type="match status" value="1"/>
</dbReference>
<dbReference type="PANTHER" id="PTHR11783">
    <property type="entry name" value="SULFOTRANSFERASE SULT"/>
    <property type="match status" value="1"/>
</dbReference>
<name>A0AAV1J998_9NEOP</name>
<reference evidence="4 5" key="1">
    <citation type="submission" date="2023-11" db="EMBL/GenBank/DDBJ databases">
        <authorList>
            <person name="Okamura Y."/>
        </authorList>
    </citation>
    <scope>NUCLEOTIDE SEQUENCE [LARGE SCALE GENOMIC DNA]</scope>
</reference>
<keyword evidence="2" id="KW-0808">Transferase</keyword>
<sequence length="337" mass="39531">MANKNYPYTLEILKPPGTDEELETLPGLVRIGPKGYMFPEGFKTIAADVYNMEVKPSDVFVFSFPRSGTTWTQELVWLVANDLDYETASRIPLTDRYPFLEFSISLDEEMRKKLYEENKGDPKKVKQIEMVTRSALELLEATPPPRFIKTHLPLSLLPPNVLDAKMVYVARDPRDAIVSFYHLTKSMKLLNYKEDFKTFWIGVLNNIQPWTPYFDNVKESWEKRDHPNLLFLFYEDMRKDLPSSVRRVCDFFGKKYSDEQILKLCDHLSFDNFKKNSSVNYDLMKELGFMYADQEFVRKGKTGGWRDYFDEEMVAQADKWIADNLKDTDLQFPSMIN</sequence>
<dbReference type="Proteomes" id="UP001497472">
    <property type="component" value="Unassembled WGS sequence"/>
</dbReference>
<dbReference type="InterPro" id="IPR027417">
    <property type="entry name" value="P-loop_NTPase"/>
</dbReference>
<comment type="similarity">
    <text evidence="1">Belongs to the sulfotransferase 1 family.</text>
</comment>
<evidence type="ECO:0000313" key="5">
    <source>
        <dbReference type="Proteomes" id="UP001497472"/>
    </source>
</evidence>
<gene>
    <name evidence="4" type="ORF">LNINA_LOCUS4862</name>
</gene>
<dbReference type="InterPro" id="IPR000863">
    <property type="entry name" value="Sulfotransferase_dom"/>
</dbReference>
<accession>A0AAV1J998</accession>
<protein>
    <recommendedName>
        <fullName evidence="3">Sulfotransferase domain-containing protein</fullName>
    </recommendedName>
</protein>
<evidence type="ECO:0000259" key="3">
    <source>
        <dbReference type="Pfam" id="PF00685"/>
    </source>
</evidence>
<dbReference type="SUPFAM" id="SSF52540">
    <property type="entry name" value="P-loop containing nucleoside triphosphate hydrolases"/>
    <property type="match status" value="1"/>
</dbReference>
<dbReference type="Gene3D" id="3.40.50.300">
    <property type="entry name" value="P-loop containing nucleotide triphosphate hydrolases"/>
    <property type="match status" value="1"/>
</dbReference>
<evidence type="ECO:0000313" key="4">
    <source>
        <dbReference type="EMBL" id="CAK1545177.1"/>
    </source>
</evidence>
<feature type="domain" description="Sulfotransferase" evidence="3">
    <location>
        <begin position="56"/>
        <end position="328"/>
    </location>
</feature>
<dbReference type="AlphaFoldDB" id="A0AAV1J998"/>
<evidence type="ECO:0000256" key="1">
    <source>
        <dbReference type="ARBA" id="ARBA00005771"/>
    </source>
</evidence>
<evidence type="ECO:0000256" key="2">
    <source>
        <dbReference type="ARBA" id="ARBA00022679"/>
    </source>
</evidence>
<dbReference type="EMBL" id="CAVLEF010000006">
    <property type="protein sequence ID" value="CAK1545177.1"/>
    <property type="molecule type" value="Genomic_DNA"/>
</dbReference>
<proteinExistence type="inferred from homology"/>
<dbReference type="GO" id="GO:0008146">
    <property type="term" value="F:sulfotransferase activity"/>
    <property type="evidence" value="ECO:0007669"/>
    <property type="project" value="InterPro"/>
</dbReference>
<comment type="caution">
    <text evidence="4">The sequence shown here is derived from an EMBL/GenBank/DDBJ whole genome shotgun (WGS) entry which is preliminary data.</text>
</comment>
<keyword evidence="5" id="KW-1185">Reference proteome</keyword>